<feature type="region of interest" description="Disordered" evidence="1">
    <location>
        <begin position="168"/>
        <end position="196"/>
    </location>
</feature>
<feature type="compositionally biased region" description="Basic and acidic residues" evidence="1">
    <location>
        <begin position="59"/>
        <end position="69"/>
    </location>
</feature>
<evidence type="ECO:0000313" key="4">
    <source>
        <dbReference type="Proteomes" id="UP000008141"/>
    </source>
</evidence>
<dbReference type="InterPro" id="IPR013584">
    <property type="entry name" value="RAP"/>
</dbReference>
<accession>E1ZSL3</accession>
<dbReference type="SMART" id="SM00952">
    <property type="entry name" value="RAP"/>
    <property type="match status" value="1"/>
</dbReference>
<dbReference type="Pfam" id="PF08373">
    <property type="entry name" value="RAP"/>
    <property type="match status" value="1"/>
</dbReference>
<feature type="compositionally biased region" description="Low complexity" evidence="1">
    <location>
        <begin position="168"/>
        <end position="180"/>
    </location>
</feature>
<evidence type="ECO:0000313" key="3">
    <source>
        <dbReference type="EMBL" id="EFN51125.1"/>
    </source>
</evidence>
<dbReference type="GO" id="GO:0000963">
    <property type="term" value="P:mitochondrial RNA processing"/>
    <property type="evidence" value="ECO:0007669"/>
    <property type="project" value="TreeGrafter"/>
</dbReference>
<dbReference type="InterPro" id="IPR050870">
    <property type="entry name" value="FAST_kinase"/>
</dbReference>
<protein>
    <recommendedName>
        <fullName evidence="2">RAP domain-containing protein</fullName>
    </recommendedName>
</protein>
<dbReference type="OrthoDB" id="514462at2759"/>
<reference evidence="3 4" key="1">
    <citation type="journal article" date="2010" name="Plant Cell">
        <title>The Chlorella variabilis NC64A genome reveals adaptation to photosymbiosis, coevolution with viruses, and cryptic sex.</title>
        <authorList>
            <person name="Blanc G."/>
            <person name="Duncan G."/>
            <person name="Agarkova I."/>
            <person name="Borodovsky M."/>
            <person name="Gurnon J."/>
            <person name="Kuo A."/>
            <person name="Lindquist E."/>
            <person name="Lucas S."/>
            <person name="Pangilinan J."/>
            <person name="Polle J."/>
            <person name="Salamov A."/>
            <person name="Terry A."/>
            <person name="Yamada T."/>
            <person name="Dunigan D.D."/>
            <person name="Grigoriev I.V."/>
            <person name="Claverie J.M."/>
            <person name="Van Etten J.L."/>
        </authorList>
    </citation>
    <scope>NUCLEOTIDE SEQUENCE [LARGE SCALE GENOMIC DNA]</scope>
    <source>
        <strain evidence="3 4">NC64A</strain>
    </source>
</reference>
<dbReference type="InParanoid" id="E1ZSL3"/>
<feature type="compositionally biased region" description="Low complexity" evidence="1">
    <location>
        <begin position="591"/>
        <end position="610"/>
    </location>
</feature>
<sequence>MARLQRPHPQLLQRLAAALLAAEGGSDGGGGEAEHADPTLPRQQQQQEQQRQEEEEEEQQQRGKQEQQHVRRPQRPGGSREAGGGVSLADCDSRSLCLLLWSLASLRACPPALLAAGCATLRRAGLGGLSVQSMTQVLQAQDMVGRWDQPLVERISAELALRWHRSLEQQQQQQEQQQQQGSGDERRPQRAQRGQRPFHLNEMDCSILARCLALAWHQAVAASPVGAEASENRLALGKAMQRHIMASPHRRGVARLLAAASRQLAPRLAPQALSSLAHSFAAIGGCPWDLLEELAARAVQLERQLDAQAVANLAWAYSTLRYDHPQLYDSLAAAALRLLAAPPPAAGTASSRGGGGGGGGREGFTAQAVSVVVFSFASANRCHSPVQREMFLALADRALELLPQFTPQGLSNLAWGLTVAACYPPKVHRTVCGLGVPCVLEHSEAGEYSIDVALPEHKIAVEVDGPVHFAANSRHLMGGTALKRRLLETLFCIAAPMQRLGWRAVDVPYYEWWALAPARRPSYMRRKLEAAGLSLSQEQQQQQEEGQQQQQEQQKRQQRQEEEQQQERQQQQEEVAGVPGTEEQPRQEQGRVQAAAAQEPAEPAAASVAQRAQRLSMLQYRQGRLSRKSLLARGSMQASSAAATAAAAAAAAAASTAAGSAVVGAVAGGRPEPAAGGAPAAVAGTAGRGPHADGVDRYPGSTAEGCPAAESQDTDHPECT</sequence>
<dbReference type="GO" id="GO:0005759">
    <property type="term" value="C:mitochondrial matrix"/>
    <property type="evidence" value="ECO:0007669"/>
    <property type="project" value="TreeGrafter"/>
</dbReference>
<evidence type="ECO:0000256" key="1">
    <source>
        <dbReference type="SAM" id="MobiDB-lite"/>
    </source>
</evidence>
<evidence type="ECO:0000259" key="2">
    <source>
        <dbReference type="PROSITE" id="PS51286"/>
    </source>
</evidence>
<dbReference type="RefSeq" id="XP_005843227.1">
    <property type="nucleotide sequence ID" value="XM_005843165.1"/>
</dbReference>
<dbReference type="AlphaFoldDB" id="E1ZSL3"/>
<feature type="region of interest" description="Disordered" evidence="1">
    <location>
        <begin position="22"/>
        <end position="87"/>
    </location>
</feature>
<dbReference type="eggNOG" id="ENOG502SF0V">
    <property type="taxonomic scope" value="Eukaryota"/>
</dbReference>
<feature type="region of interest" description="Disordered" evidence="1">
    <location>
        <begin position="649"/>
        <end position="720"/>
    </location>
</feature>
<dbReference type="PANTHER" id="PTHR21228:SF40">
    <property type="entry name" value="LD45607P"/>
    <property type="match status" value="1"/>
</dbReference>
<dbReference type="EMBL" id="GL433867">
    <property type="protein sequence ID" value="EFN51125.1"/>
    <property type="molecule type" value="Genomic_DNA"/>
</dbReference>
<feature type="compositionally biased region" description="Low complexity" evidence="1">
    <location>
        <begin position="649"/>
        <end position="689"/>
    </location>
</feature>
<dbReference type="KEGG" id="cvr:CHLNCDRAFT_141313"/>
<dbReference type="PANTHER" id="PTHR21228">
    <property type="entry name" value="FAST LEU-RICH DOMAIN-CONTAINING"/>
    <property type="match status" value="1"/>
</dbReference>
<dbReference type="PROSITE" id="PS51286">
    <property type="entry name" value="RAP"/>
    <property type="match status" value="1"/>
</dbReference>
<dbReference type="GO" id="GO:0003723">
    <property type="term" value="F:RNA binding"/>
    <property type="evidence" value="ECO:0007669"/>
    <property type="project" value="TreeGrafter"/>
</dbReference>
<dbReference type="Proteomes" id="UP000008141">
    <property type="component" value="Unassembled WGS sequence"/>
</dbReference>
<feature type="compositionally biased region" description="Basic and acidic residues" evidence="1">
    <location>
        <begin position="553"/>
        <end position="566"/>
    </location>
</feature>
<keyword evidence="4" id="KW-1185">Reference proteome</keyword>
<organism evidence="4">
    <name type="scientific">Chlorella variabilis</name>
    <name type="common">Green alga</name>
    <dbReference type="NCBI Taxonomy" id="554065"/>
    <lineage>
        <taxon>Eukaryota</taxon>
        <taxon>Viridiplantae</taxon>
        <taxon>Chlorophyta</taxon>
        <taxon>core chlorophytes</taxon>
        <taxon>Trebouxiophyceae</taxon>
        <taxon>Chlorellales</taxon>
        <taxon>Chlorellaceae</taxon>
        <taxon>Chlorella clade</taxon>
        <taxon>Chlorella</taxon>
    </lineage>
</organism>
<dbReference type="GeneID" id="17350554"/>
<gene>
    <name evidence="3" type="ORF">CHLNCDRAFT_141313</name>
</gene>
<proteinExistence type="predicted"/>
<feature type="domain" description="RAP" evidence="2">
    <location>
        <begin position="459"/>
        <end position="526"/>
    </location>
</feature>
<dbReference type="GO" id="GO:0044528">
    <property type="term" value="P:regulation of mitochondrial mRNA stability"/>
    <property type="evidence" value="ECO:0007669"/>
    <property type="project" value="TreeGrafter"/>
</dbReference>
<name>E1ZSL3_CHLVA</name>
<feature type="compositionally biased region" description="Low complexity" evidence="1">
    <location>
        <begin position="537"/>
        <end position="552"/>
    </location>
</feature>
<feature type="region of interest" description="Disordered" evidence="1">
    <location>
        <begin position="535"/>
        <end position="610"/>
    </location>
</feature>
<dbReference type="GO" id="GO:0035770">
    <property type="term" value="C:ribonucleoprotein granule"/>
    <property type="evidence" value="ECO:0007669"/>
    <property type="project" value="TreeGrafter"/>
</dbReference>